<dbReference type="GeneTree" id="ENSGT00940000163055"/>
<evidence type="ECO:0000313" key="7">
    <source>
        <dbReference type="Ensembl" id="ENSCHIP00000020748.1"/>
    </source>
</evidence>
<dbReference type="Proteomes" id="UP000291000">
    <property type="component" value="Chromosome 11"/>
</dbReference>
<dbReference type="PANTHER" id="PTHR12694">
    <property type="entry name" value="TRANSCRIPTION INITIATION FACTOR IIA SUBUNIT 1"/>
    <property type="match status" value="1"/>
</dbReference>
<dbReference type="Ensembl" id="ENSCHIT00000028584.1">
    <property type="protein sequence ID" value="ENSCHIP00000020748.1"/>
    <property type="gene ID" value="ENSCHIG00000019307.1"/>
</dbReference>
<evidence type="ECO:0000313" key="8">
    <source>
        <dbReference type="Proteomes" id="UP000291000"/>
    </source>
</evidence>
<evidence type="ECO:0000256" key="6">
    <source>
        <dbReference type="SAM" id="MobiDB-lite"/>
    </source>
</evidence>
<dbReference type="InterPro" id="IPR004855">
    <property type="entry name" value="TFIIA_asu/bsu"/>
</dbReference>
<keyword evidence="4" id="KW-0804">Transcription</keyword>
<feature type="compositionally biased region" description="Acidic residues" evidence="6">
    <location>
        <begin position="325"/>
        <end position="351"/>
    </location>
</feature>
<keyword evidence="3" id="KW-0805">Transcription regulation</keyword>
<feature type="compositionally biased region" description="Low complexity" evidence="6">
    <location>
        <begin position="314"/>
        <end position="324"/>
    </location>
</feature>
<feature type="region of interest" description="Disordered" evidence="6">
    <location>
        <begin position="307"/>
        <end position="351"/>
    </location>
</feature>
<dbReference type="FunFam" id="2.30.18.10:FF:000002">
    <property type="entry name" value="Transcription initiation factor IIA subunit 1"/>
    <property type="match status" value="1"/>
</dbReference>
<gene>
    <name evidence="7" type="primary">GTF2A1L</name>
</gene>
<keyword evidence="8" id="KW-1185">Reference proteome</keyword>
<comment type="subcellular location">
    <subcellularLocation>
        <location evidence="1">Nucleus</location>
    </subcellularLocation>
</comment>
<dbReference type="SUPFAM" id="SSF47396">
    <property type="entry name" value="Transcription factor IIA (TFIIA), alpha-helical domain"/>
    <property type="match status" value="1"/>
</dbReference>
<keyword evidence="5" id="KW-0539">Nucleus</keyword>
<evidence type="ECO:0000256" key="3">
    <source>
        <dbReference type="ARBA" id="ARBA00023015"/>
    </source>
</evidence>
<dbReference type="GO" id="GO:0006367">
    <property type="term" value="P:transcription initiation at RNA polymerase II promoter"/>
    <property type="evidence" value="ECO:0007669"/>
    <property type="project" value="InterPro"/>
</dbReference>
<dbReference type="AlphaFoldDB" id="A0A452F902"/>
<dbReference type="GO" id="GO:0050890">
    <property type="term" value="P:cognition"/>
    <property type="evidence" value="ECO:0007669"/>
    <property type="project" value="Ensembl"/>
</dbReference>
<dbReference type="Gene3D" id="1.10.287.100">
    <property type="match status" value="1"/>
</dbReference>
<dbReference type="Pfam" id="PF03153">
    <property type="entry name" value="TFIIA"/>
    <property type="match status" value="2"/>
</dbReference>
<dbReference type="Gene3D" id="2.30.18.10">
    <property type="entry name" value="Transcription factor IIA (TFIIA), beta-barrel domain"/>
    <property type="match status" value="1"/>
</dbReference>
<sequence>MDCVNGVAKLYRSVIEDVIEGVRDLFAEEGVEEQVLKDLKQLWETKVLQSKATEDFFRNSVHSPLFTLQLPHSLHQTLQSSAASLVIPAGRTRPSFTTAELGTSNSSASFTFPGYPIHVPVGVTQQTASAHLYKVSVPFMVTQTSERASILQPPVQQVFQLLGQPSIIQTSIPQLNPCFLQATTEKSLRMETMLQQPIVLPSETVDRKHVENTGNEHKIISEALLNQLVHVTNFQGIHSDCRKIHGEFCKDSSSQMDLSIQVTDGDINEIIQIGGTGDTSSNDEIGNTRDVDENGLLGIIGAGDLKVPEEETGSVSNEDSSVDSSDNEDPEIDLVEEDPLNSGDDVSEQDVPDLFDMDNVIVCQYDKIHRSKDKWKFYLKDGVMCFGGRDYVFAKAIGDAEW</sequence>
<reference evidence="7 8" key="1">
    <citation type="submission" date="2016-04" db="EMBL/GenBank/DDBJ databases">
        <title>Polished mammalian reference genomes with single-molecule sequencing and chromosome conformation capture applied to the Capra hircus genome.</title>
        <authorList>
            <person name="Bickhart D.M."/>
            <person name="Koren S."/>
            <person name="Rosen B."/>
            <person name="Hastie A."/>
            <person name="Liachko I."/>
            <person name="Sullivan S.T."/>
            <person name="Burton J."/>
            <person name="Sayre B.L."/>
            <person name="Huson H.J."/>
            <person name="Lee J."/>
            <person name="Lam E."/>
            <person name="Kelley C.M."/>
            <person name="Hutchison J.L."/>
            <person name="Zhou Y."/>
            <person name="Sun J."/>
            <person name="Crisa A."/>
            <person name="Schwartz J.C."/>
            <person name="Hammond J.A."/>
            <person name="Schroeder S.G."/>
            <person name="Liu G.E."/>
            <person name="Dunham M."/>
            <person name="Shendure J."/>
            <person name="Sonstegard T.S."/>
            <person name="Phillippy A.M."/>
            <person name="Van Tassell C.P."/>
            <person name="Smith T.P."/>
        </authorList>
    </citation>
    <scope>NUCLEOTIDE SEQUENCE [LARGE SCALE GENOMIC DNA]</scope>
</reference>
<reference evidence="7" key="3">
    <citation type="submission" date="2025-09" db="UniProtKB">
        <authorList>
            <consortium name="Ensembl"/>
        </authorList>
    </citation>
    <scope>IDENTIFICATION</scope>
</reference>
<dbReference type="STRING" id="9925.ENSCHIP00000020748"/>
<accession>A0A452F902</accession>
<dbReference type="InterPro" id="IPR009088">
    <property type="entry name" value="TFIIA_b-brl"/>
</dbReference>
<reference evidence="7" key="2">
    <citation type="submission" date="2025-08" db="UniProtKB">
        <authorList>
            <consortium name="Ensembl"/>
        </authorList>
    </citation>
    <scope>IDENTIFICATION</scope>
</reference>
<dbReference type="PANTHER" id="PTHR12694:SF9">
    <property type="entry name" value="TFIIA-ALPHA AND BETA-LIKE FACTOR"/>
    <property type="match status" value="1"/>
</dbReference>
<name>A0A452F902_CAPHI</name>
<dbReference type="GO" id="GO:0005737">
    <property type="term" value="C:cytoplasm"/>
    <property type="evidence" value="ECO:0007669"/>
    <property type="project" value="Ensembl"/>
</dbReference>
<evidence type="ECO:0000256" key="5">
    <source>
        <dbReference type="ARBA" id="ARBA00023242"/>
    </source>
</evidence>
<comment type="similarity">
    <text evidence="2">Belongs to the TFIIA subunit 1 family.</text>
</comment>
<organism evidence="7 8">
    <name type="scientific">Capra hircus</name>
    <name type="common">Goat</name>
    <dbReference type="NCBI Taxonomy" id="9925"/>
    <lineage>
        <taxon>Eukaryota</taxon>
        <taxon>Metazoa</taxon>
        <taxon>Chordata</taxon>
        <taxon>Craniata</taxon>
        <taxon>Vertebrata</taxon>
        <taxon>Euteleostomi</taxon>
        <taxon>Mammalia</taxon>
        <taxon>Eutheria</taxon>
        <taxon>Laurasiatheria</taxon>
        <taxon>Artiodactyla</taxon>
        <taxon>Ruminantia</taxon>
        <taxon>Pecora</taxon>
        <taxon>Bovidae</taxon>
        <taxon>Caprinae</taxon>
        <taxon>Capra</taxon>
    </lineage>
</organism>
<dbReference type="SUPFAM" id="SSF50784">
    <property type="entry name" value="Transcription factor IIA (TFIIA), beta-barrel domain"/>
    <property type="match status" value="1"/>
</dbReference>
<dbReference type="CDD" id="cd07976">
    <property type="entry name" value="TFIIA_alpha_beta_like"/>
    <property type="match status" value="2"/>
</dbReference>
<dbReference type="GO" id="GO:0005672">
    <property type="term" value="C:transcription factor TFIIA complex"/>
    <property type="evidence" value="ECO:0007669"/>
    <property type="project" value="Ensembl"/>
</dbReference>
<proteinExistence type="inferred from homology"/>
<dbReference type="GO" id="GO:0001673">
    <property type="term" value="C:male germ cell nucleus"/>
    <property type="evidence" value="ECO:0007669"/>
    <property type="project" value="Ensembl"/>
</dbReference>
<evidence type="ECO:0000256" key="1">
    <source>
        <dbReference type="ARBA" id="ARBA00004123"/>
    </source>
</evidence>
<protein>
    <submittedName>
        <fullName evidence="7">Ral transcription factor IIA subunit 1 like</fullName>
    </submittedName>
</protein>
<dbReference type="FunFam" id="1.10.287.100:FF:000001">
    <property type="entry name" value="Transcription initiation factor IIA subunit"/>
    <property type="match status" value="1"/>
</dbReference>
<dbReference type="SMART" id="SM01371">
    <property type="entry name" value="TFIIA"/>
    <property type="match status" value="1"/>
</dbReference>
<dbReference type="EMBL" id="LWLT01000009">
    <property type="status" value="NOT_ANNOTATED_CDS"/>
    <property type="molecule type" value="Genomic_DNA"/>
</dbReference>
<evidence type="ECO:0000256" key="4">
    <source>
        <dbReference type="ARBA" id="ARBA00023163"/>
    </source>
</evidence>
<evidence type="ECO:0000256" key="2">
    <source>
        <dbReference type="ARBA" id="ARBA00010059"/>
    </source>
</evidence>
<dbReference type="Bgee" id="ENSCHIG00000019307">
    <property type="expression patterns" value="Expressed in ovary and 5 other cell types or tissues"/>
</dbReference>